<protein>
    <submittedName>
        <fullName evidence="7">LysR family transcriptional regulator</fullName>
    </submittedName>
</protein>
<reference evidence="7 8" key="1">
    <citation type="submission" date="2019-01" db="EMBL/GenBank/DDBJ databases">
        <title>Genome sequence of Salinicola endophyticus REST5.</title>
        <authorList>
            <person name="Nascimento F.X."/>
        </authorList>
    </citation>
    <scope>NUCLEOTIDE SEQUENCE [LARGE SCALE GENOMIC DNA]</scope>
    <source>
        <strain evidence="7 8">REST5</strain>
    </source>
</reference>
<dbReference type="RefSeq" id="WP_282235558.1">
    <property type="nucleotide sequence ID" value="NZ_CP035631.1"/>
</dbReference>
<accession>A0ABY8FBR5</accession>
<dbReference type="SUPFAM" id="SSF46785">
    <property type="entry name" value="Winged helix' DNA-binding domain"/>
    <property type="match status" value="1"/>
</dbReference>
<feature type="compositionally biased region" description="Basic and acidic residues" evidence="5">
    <location>
        <begin position="310"/>
        <end position="321"/>
    </location>
</feature>
<dbReference type="Gene3D" id="3.40.190.290">
    <property type="match status" value="1"/>
</dbReference>
<dbReference type="Pfam" id="PF00126">
    <property type="entry name" value="HTH_1"/>
    <property type="match status" value="1"/>
</dbReference>
<dbReference type="InterPro" id="IPR036388">
    <property type="entry name" value="WH-like_DNA-bd_sf"/>
</dbReference>
<evidence type="ECO:0000256" key="5">
    <source>
        <dbReference type="SAM" id="MobiDB-lite"/>
    </source>
</evidence>
<organism evidence="7 8">
    <name type="scientific">Salinicola endophyticus</name>
    <dbReference type="NCBI Taxonomy" id="1949083"/>
    <lineage>
        <taxon>Bacteria</taxon>
        <taxon>Pseudomonadati</taxon>
        <taxon>Pseudomonadota</taxon>
        <taxon>Gammaproteobacteria</taxon>
        <taxon>Oceanospirillales</taxon>
        <taxon>Halomonadaceae</taxon>
        <taxon>Salinicola</taxon>
    </lineage>
</organism>
<evidence type="ECO:0000256" key="2">
    <source>
        <dbReference type="ARBA" id="ARBA00023015"/>
    </source>
</evidence>
<feature type="region of interest" description="Disordered" evidence="5">
    <location>
        <begin position="310"/>
        <end position="331"/>
    </location>
</feature>
<keyword evidence="8" id="KW-1185">Reference proteome</keyword>
<name>A0ABY8FBR5_9GAMM</name>
<dbReference type="InterPro" id="IPR036390">
    <property type="entry name" value="WH_DNA-bd_sf"/>
</dbReference>
<sequence>MTPTLDELMSRLRLRQLRLLMALDECGSIHKAAERVAISQPGATRALSEIEATLGTTLFVRSARGLEATDMGRCLVRYARLIQTDVAHLREEMIGIQQGYGGHLAVGGTMGAIATLVDAIARVRAEQPSLSLEIVEDTSEGLLRLLDQGRLDVALCRSHFGRQPADYHRQGSFPEPLWVVANPRHALASEVQPDFAHLAAQPWIVYPVSMPRLLEQEFVAAGLAQPVKSLEISSTYAILAMLERDDGVLALLPERIARDPVARGAISRIDYQVLTQNPPFELLWRRDRALSPAASRFIACYRACAEEGARESAEEGARESTARGAMKGAVE</sequence>
<dbReference type="EMBL" id="CP035631">
    <property type="protein sequence ID" value="WFF40232.1"/>
    <property type="molecule type" value="Genomic_DNA"/>
</dbReference>
<evidence type="ECO:0000256" key="4">
    <source>
        <dbReference type="ARBA" id="ARBA00023163"/>
    </source>
</evidence>
<comment type="similarity">
    <text evidence="1">Belongs to the LysR transcriptional regulatory family.</text>
</comment>
<gene>
    <name evidence="7" type="ORF">EVC62_01280</name>
</gene>
<feature type="domain" description="HTH lysR-type" evidence="6">
    <location>
        <begin position="12"/>
        <end position="69"/>
    </location>
</feature>
<evidence type="ECO:0000259" key="6">
    <source>
        <dbReference type="PROSITE" id="PS50931"/>
    </source>
</evidence>
<dbReference type="InterPro" id="IPR000847">
    <property type="entry name" value="LysR_HTH_N"/>
</dbReference>
<evidence type="ECO:0000256" key="3">
    <source>
        <dbReference type="ARBA" id="ARBA00023125"/>
    </source>
</evidence>
<evidence type="ECO:0000256" key="1">
    <source>
        <dbReference type="ARBA" id="ARBA00009437"/>
    </source>
</evidence>
<evidence type="ECO:0000313" key="7">
    <source>
        <dbReference type="EMBL" id="WFF40232.1"/>
    </source>
</evidence>
<proteinExistence type="inferred from homology"/>
<dbReference type="PROSITE" id="PS50931">
    <property type="entry name" value="HTH_LYSR"/>
    <property type="match status" value="1"/>
</dbReference>
<dbReference type="PANTHER" id="PTHR30419:SF8">
    <property type="entry name" value="NITROGEN ASSIMILATION TRANSCRIPTIONAL ACTIVATOR-RELATED"/>
    <property type="match status" value="1"/>
</dbReference>
<keyword evidence="3" id="KW-0238">DNA-binding</keyword>
<keyword evidence="2" id="KW-0805">Transcription regulation</keyword>
<dbReference type="SUPFAM" id="SSF53850">
    <property type="entry name" value="Periplasmic binding protein-like II"/>
    <property type="match status" value="1"/>
</dbReference>
<dbReference type="InterPro" id="IPR050950">
    <property type="entry name" value="HTH-type_LysR_regulators"/>
</dbReference>
<dbReference type="PRINTS" id="PR00039">
    <property type="entry name" value="HTHLYSR"/>
</dbReference>
<dbReference type="Proteomes" id="UP001321526">
    <property type="component" value="Chromosome"/>
</dbReference>
<dbReference type="Gene3D" id="1.10.10.10">
    <property type="entry name" value="Winged helix-like DNA-binding domain superfamily/Winged helix DNA-binding domain"/>
    <property type="match status" value="1"/>
</dbReference>
<evidence type="ECO:0000313" key="8">
    <source>
        <dbReference type="Proteomes" id="UP001321526"/>
    </source>
</evidence>
<dbReference type="PANTHER" id="PTHR30419">
    <property type="entry name" value="HTH-TYPE TRANSCRIPTIONAL REGULATOR YBHD"/>
    <property type="match status" value="1"/>
</dbReference>
<dbReference type="InterPro" id="IPR005119">
    <property type="entry name" value="LysR_subst-bd"/>
</dbReference>
<keyword evidence="4" id="KW-0804">Transcription</keyword>
<dbReference type="Pfam" id="PF03466">
    <property type="entry name" value="LysR_substrate"/>
    <property type="match status" value="1"/>
</dbReference>